<dbReference type="AlphaFoldDB" id="A4V6Y9"/>
<geneLocation type="plasmid" evidence="1 2">
    <name>pQBR103</name>
</geneLocation>
<dbReference type="Proteomes" id="UP000002332">
    <property type="component" value="Plasmid pQBR103"/>
</dbReference>
<evidence type="ECO:0000313" key="2">
    <source>
        <dbReference type="Proteomes" id="UP000002332"/>
    </source>
</evidence>
<organism evidence="1 2">
    <name type="scientific">Pseudomonas fluorescens (strain SBW25)</name>
    <dbReference type="NCBI Taxonomy" id="216595"/>
    <lineage>
        <taxon>Bacteria</taxon>
        <taxon>Pseudomonadati</taxon>
        <taxon>Pseudomonadota</taxon>
        <taxon>Gammaproteobacteria</taxon>
        <taxon>Pseudomonadales</taxon>
        <taxon>Pseudomonadaceae</taxon>
        <taxon>Pseudomonas</taxon>
    </lineage>
</organism>
<keyword evidence="1" id="KW-0614">Plasmid</keyword>
<sequence length="145" mass="15177">MTMTAVKLSAGEEALIASIIEHIYPDPQAGTSLPVEPGEKRSAQGLERKGLVVLGVDDQSRDQMTFTTLGQATYELFNSVASKGVASRGKSKLVQPGGLKPRLVGTIKRAVNTAGVATTCDWLVSEGHASDAGHARELIRSACGS</sequence>
<dbReference type="EMBL" id="AM235768">
    <property type="protein sequence ID" value="CAM96300.1"/>
    <property type="molecule type" value="Genomic_DNA"/>
</dbReference>
<evidence type="ECO:0000313" key="1">
    <source>
        <dbReference type="EMBL" id="CAM96300.1"/>
    </source>
</evidence>
<reference evidence="1 2" key="1">
    <citation type="journal article" date="2007" name="ISME J.">
        <title>Sequence-based analysis of pQBR103; a representative of a unique, transfer-proficient mega plasmid resident in the microbial community of sugar beet.</title>
        <authorList>
            <person name="Tett A."/>
            <person name="Spiers A.J."/>
            <person name="Crossman L.C."/>
            <person name="Ager D."/>
            <person name="Ciric L."/>
            <person name="Dow J.M."/>
            <person name="Fry J.C."/>
            <person name="Harris D."/>
            <person name="Lilley A."/>
            <person name="Oliver A."/>
            <person name="Parkhill J."/>
            <person name="Quail M.A."/>
            <person name="Rainey P.B."/>
            <person name="Saunders N.J."/>
            <person name="Seeger K."/>
            <person name="Snyder L.A.S."/>
            <person name="Squares R."/>
            <person name="Thomas C.M."/>
            <person name="Turner S.L."/>
            <person name="Zhang X.-X."/>
            <person name="Field D."/>
            <person name="Bailey M.J."/>
        </authorList>
    </citation>
    <scope>NUCLEOTIDE SEQUENCE [LARGE SCALE GENOMIC DNA]</scope>
    <source>
        <strain evidence="1 2">SBW25</strain>
    </source>
</reference>
<protein>
    <submittedName>
        <fullName evidence="1">Uncharacterized protein</fullName>
    </submittedName>
</protein>
<gene>
    <name evidence="1" type="ordered locus">pQBR0268</name>
</gene>
<name>A4V6Y9_PSEFS</name>
<proteinExistence type="predicted"/>
<accession>A4V6Y9</accession>